<dbReference type="Gene3D" id="1.25.10.10">
    <property type="entry name" value="Leucine-rich Repeat Variant"/>
    <property type="match status" value="1"/>
</dbReference>
<dbReference type="InterPro" id="IPR011989">
    <property type="entry name" value="ARM-like"/>
</dbReference>
<dbReference type="GeneID" id="92930547"/>
<dbReference type="HOGENOM" id="CLU_709087_0_0_6"/>
<dbReference type="AlphaFoldDB" id="F9ZSB5"/>
<name>F9ZSB5_ACICS</name>
<evidence type="ECO:0000313" key="3">
    <source>
        <dbReference type="Proteomes" id="UP000006135"/>
    </source>
</evidence>
<reference evidence="2 3" key="1">
    <citation type="journal article" date="2011" name="J. Genet. Genomics">
        <title>Unraveling the Acidithiobacillus caldus complete genome and its central metabolisms for carbon assimilation.</title>
        <authorList>
            <person name="You X.Y."/>
            <person name="Guo X."/>
            <person name="Zheng H.J."/>
            <person name="Zhang M.J."/>
            <person name="Liu L.J."/>
            <person name="Zhu Y.Q."/>
            <person name="Zhu B."/>
            <person name="Wang S.Y."/>
            <person name="Zhao G.P."/>
            <person name="Poetsch A."/>
            <person name="Jiang C.Y."/>
            <person name="Liu S.J."/>
        </authorList>
    </citation>
    <scope>NUCLEOTIDE SEQUENCE [LARGE SCALE GENOMIC DNA]</scope>
    <source>
        <strain evidence="2 3">SM-1</strain>
    </source>
</reference>
<protein>
    <recommendedName>
        <fullName evidence="4">HEAT repeat domain-containing protein</fullName>
    </recommendedName>
</protein>
<dbReference type="SUPFAM" id="SSF48371">
    <property type="entry name" value="ARM repeat"/>
    <property type="match status" value="2"/>
</dbReference>
<keyword evidence="1" id="KW-0812">Transmembrane</keyword>
<dbReference type="RefSeq" id="WP_014002336.1">
    <property type="nucleotide sequence ID" value="NC_015850.1"/>
</dbReference>
<keyword evidence="1" id="KW-1133">Transmembrane helix</keyword>
<accession>F9ZSB5</accession>
<evidence type="ECO:0000256" key="1">
    <source>
        <dbReference type="SAM" id="Phobius"/>
    </source>
</evidence>
<evidence type="ECO:0000313" key="2">
    <source>
        <dbReference type="EMBL" id="AEK57165.1"/>
    </source>
</evidence>
<dbReference type="EMBL" id="CP002573">
    <property type="protein sequence ID" value="AEK57165.1"/>
    <property type="molecule type" value="Genomic_DNA"/>
</dbReference>
<keyword evidence="3" id="KW-1185">Reference proteome</keyword>
<dbReference type="Proteomes" id="UP000006135">
    <property type="component" value="Chromosome"/>
</dbReference>
<keyword evidence="1" id="KW-0472">Membrane</keyword>
<feature type="transmembrane region" description="Helical" evidence="1">
    <location>
        <begin position="12"/>
        <end position="35"/>
    </location>
</feature>
<dbReference type="Pfam" id="PF13646">
    <property type="entry name" value="HEAT_2"/>
    <property type="match status" value="1"/>
</dbReference>
<sequence length="389" mass="42974">MNLFANGSVTIHILEIAIFCVVTLFIANIIALIYVKRRVESRSKAYLEAKRTFMTMIGSAPIDALLTHVQDLTDLTRDALIDAITEISRVDPRWSERIVAIVAASDIVAHYVSVIENDRNAYRRAHAYLQLARLPITEIRSFLFVAVGKELQSNVPNKVKASGLLALAPLCRSRGDLYKFMELLPACVTLSGGFVEGTLYQASVATRTAADEGVVTDTFRIWLSNYGEQRPILYALLAVVGKMQLSTLATSVVAFYESPAAEEDSVLKVICLRALNAMRADKALVVPIVLEAFHDADWRVRATACNVVGDLRLVNAVQQLRNALSDAAFYVRLNAARALLALGEISLLERFANPSLDADHSDPYRASICNYILNTKVLTRDDNRYAVSH</sequence>
<evidence type="ECO:0008006" key="4">
    <source>
        <dbReference type="Google" id="ProtNLM"/>
    </source>
</evidence>
<dbReference type="KEGG" id="acu:Atc_0515"/>
<organism evidence="2 3">
    <name type="scientific">Acidithiobacillus caldus (strain SM-1)</name>
    <dbReference type="NCBI Taxonomy" id="990288"/>
    <lineage>
        <taxon>Bacteria</taxon>
        <taxon>Pseudomonadati</taxon>
        <taxon>Pseudomonadota</taxon>
        <taxon>Acidithiobacillia</taxon>
        <taxon>Acidithiobacillales</taxon>
        <taxon>Acidithiobacillaceae</taxon>
        <taxon>Acidithiobacillus</taxon>
    </lineage>
</organism>
<dbReference type="STRING" id="990288.Atc_0515"/>
<gene>
    <name evidence="2" type="ordered locus">Atc_0515</name>
</gene>
<proteinExistence type="predicted"/>
<dbReference type="InterPro" id="IPR016024">
    <property type="entry name" value="ARM-type_fold"/>
</dbReference>